<organism evidence="1 2">
    <name type="scientific">Mycetocola tolaasinivorans</name>
    <dbReference type="NCBI Taxonomy" id="76635"/>
    <lineage>
        <taxon>Bacteria</taxon>
        <taxon>Bacillati</taxon>
        <taxon>Actinomycetota</taxon>
        <taxon>Actinomycetes</taxon>
        <taxon>Micrococcales</taxon>
        <taxon>Microbacteriaceae</taxon>
        <taxon>Mycetocola</taxon>
    </lineage>
</organism>
<reference evidence="1 2" key="1">
    <citation type="submission" date="2018-10" db="EMBL/GenBank/DDBJ databases">
        <authorList>
            <person name="Li J."/>
        </authorList>
    </citation>
    <scope>NUCLEOTIDE SEQUENCE [LARGE SCALE GENOMIC DNA]</scope>
    <source>
        <strain evidence="1 2">IF 016277</strain>
    </source>
</reference>
<accession>A0A3L7A302</accession>
<gene>
    <name evidence="1" type="ORF">D9V32_14065</name>
</gene>
<evidence type="ECO:0000313" key="1">
    <source>
        <dbReference type="EMBL" id="RLP73652.1"/>
    </source>
</evidence>
<proteinExistence type="predicted"/>
<evidence type="ECO:0000313" key="2">
    <source>
        <dbReference type="Proteomes" id="UP000272503"/>
    </source>
</evidence>
<dbReference type="AlphaFoldDB" id="A0A3L7A302"/>
<sequence length="94" mass="10233">MDERFTYLLMRDEKPLEDIRVTVWAPVGVVPALTLPMMHEGTPAVAVLLDHRALTCSPVAGVRGECGSAECHRRVLGACQCGRHPEGPRLARAS</sequence>
<keyword evidence="2" id="KW-1185">Reference proteome</keyword>
<dbReference type="EMBL" id="RCUX01000013">
    <property type="protein sequence ID" value="RLP73652.1"/>
    <property type="molecule type" value="Genomic_DNA"/>
</dbReference>
<protein>
    <submittedName>
        <fullName evidence="1">Uncharacterized protein</fullName>
    </submittedName>
</protein>
<comment type="caution">
    <text evidence="1">The sequence shown here is derived from an EMBL/GenBank/DDBJ whole genome shotgun (WGS) entry which is preliminary data.</text>
</comment>
<dbReference type="Proteomes" id="UP000272503">
    <property type="component" value="Unassembled WGS sequence"/>
</dbReference>
<name>A0A3L7A302_9MICO</name>